<proteinExistence type="predicted"/>
<name>A0ABP4G3M3_9MICO</name>
<dbReference type="RefSeq" id="WP_343923666.1">
    <property type="nucleotide sequence ID" value="NZ_BAAAKW010000017.1"/>
</dbReference>
<organism evidence="1 2">
    <name type="scientific">Rhodoglobus aureus</name>
    <dbReference type="NCBI Taxonomy" id="191497"/>
    <lineage>
        <taxon>Bacteria</taxon>
        <taxon>Bacillati</taxon>
        <taxon>Actinomycetota</taxon>
        <taxon>Actinomycetes</taxon>
        <taxon>Micrococcales</taxon>
        <taxon>Microbacteriaceae</taxon>
        <taxon>Rhodoglobus</taxon>
    </lineage>
</organism>
<dbReference type="Proteomes" id="UP001500943">
    <property type="component" value="Unassembled WGS sequence"/>
</dbReference>
<gene>
    <name evidence="1" type="ORF">GCM10009655_09550</name>
</gene>
<sequence>MHFAGVLPEDAPDPRARHAELLKRMPIPVVEFVAQPSVQVTDISVNSATDRYGCSAMTASVSATLWRNPDNKSDPVNLADLDDDSRHAIEEVPPWPRPAWLIERVESMRFPSLWEAVQTNWHREESELNALDSLLIQHTNYILMNQFREELGLSARDWDAPAPLSERTATRPIDVSIDREAVSGIEIDTDPFVYAVGAKLANGGTLTAVIAREHLPFITVQFASRR</sequence>
<protein>
    <submittedName>
        <fullName evidence="1">Uncharacterized protein</fullName>
    </submittedName>
</protein>
<evidence type="ECO:0000313" key="1">
    <source>
        <dbReference type="EMBL" id="GAA1212394.1"/>
    </source>
</evidence>
<dbReference type="EMBL" id="BAAAKW010000017">
    <property type="protein sequence ID" value="GAA1212394.1"/>
    <property type="molecule type" value="Genomic_DNA"/>
</dbReference>
<accession>A0ABP4G3M3</accession>
<keyword evidence="2" id="KW-1185">Reference proteome</keyword>
<evidence type="ECO:0000313" key="2">
    <source>
        <dbReference type="Proteomes" id="UP001500943"/>
    </source>
</evidence>
<comment type="caution">
    <text evidence="1">The sequence shown here is derived from an EMBL/GenBank/DDBJ whole genome shotgun (WGS) entry which is preliminary data.</text>
</comment>
<reference evidence="2" key="1">
    <citation type="journal article" date="2019" name="Int. J. Syst. Evol. Microbiol.">
        <title>The Global Catalogue of Microorganisms (GCM) 10K type strain sequencing project: providing services to taxonomists for standard genome sequencing and annotation.</title>
        <authorList>
            <consortium name="The Broad Institute Genomics Platform"/>
            <consortium name="The Broad Institute Genome Sequencing Center for Infectious Disease"/>
            <person name="Wu L."/>
            <person name="Ma J."/>
        </authorList>
    </citation>
    <scope>NUCLEOTIDE SEQUENCE [LARGE SCALE GENOMIC DNA]</scope>
    <source>
        <strain evidence="2">JCM 12762</strain>
    </source>
</reference>